<dbReference type="Proteomes" id="UP000218542">
    <property type="component" value="Unassembled WGS sequence"/>
</dbReference>
<keyword evidence="8" id="KW-1185">Reference proteome</keyword>
<dbReference type="GO" id="GO:0071973">
    <property type="term" value="P:bacterial-type flagellum-dependent cell motility"/>
    <property type="evidence" value="ECO:0007669"/>
    <property type="project" value="TreeGrafter"/>
</dbReference>
<dbReference type="GO" id="GO:0044780">
    <property type="term" value="P:bacterial-type flagellum assembly"/>
    <property type="evidence" value="ECO:0007669"/>
    <property type="project" value="InterPro"/>
</dbReference>
<dbReference type="AlphaFoldDB" id="A0A286TVV6"/>
<keyword evidence="7" id="KW-0282">Flagellum</keyword>
<gene>
    <name evidence="7" type="ORF">SCALIN_C05_0107</name>
</gene>
<dbReference type="NCBIfam" id="TIGR00208">
    <property type="entry name" value="fliS"/>
    <property type="match status" value="1"/>
</dbReference>
<evidence type="ECO:0000256" key="5">
    <source>
        <dbReference type="ARBA" id="ARBA00023186"/>
    </source>
</evidence>
<comment type="caution">
    <text evidence="7">The sequence shown here is derived from an EMBL/GenBank/DDBJ whole genome shotgun (WGS) entry which is preliminary data.</text>
</comment>
<evidence type="ECO:0000256" key="3">
    <source>
        <dbReference type="ARBA" id="ARBA00022490"/>
    </source>
</evidence>
<evidence type="ECO:0000256" key="6">
    <source>
        <dbReference type="PIRNR" id="PIRNR039090"/>
    </source>
</evidence>
<evidence type="ECO:0000256" key="2">
    <source>
        <dbReference type="ARBA" id="ARBA00008787"/>
    </source>
</evidence>
<keyword evidence="7" id="KW-0969">Cilium</keyword>
<dbReference type="OrthoDB" id="291236at2"/>
<dbReference type="PANTHER" id="PTHR34773:SF1">
    <property type="entry name" value="FLAGELLAR SECRETION CHAPERONE FLIS"/>
    <property type="match status" value="1"/>
</dbReference>
<evidence type="ECO:0000313" key="8">
    <source>
        <dbReference type="Proteomes" id="UP000218542"/>
    </source>
</evidence>
<dbReference type="SUPFAM" id="SSF101116">
    <property type="entry name" value="Flagellar export chaperone FliS"/>
    <property type="match status" value="1"/>
</dbReference>
<keyword evidence="5" id="KW-0143">Chaperone</keyword>
<keyword evidence="3 6" id="KW-0963">Cytoplasm</keyword>
<evidence type="ECO:0000256" key="4">
    <source>
        <dbReference type="ARBA" id="ARBA00022795"/>
    </source>
</evidence>
<comment type="subcellular location">
    <subcellularLocation>
        <location evidence="1 6">Cytoplasm</location>
        <location evidence="1 6">Cytosol</location>
    </subcellularLocation>
</comment>
<accession>A0A286TVV6</accession>
<dbReference type="Gene3D" id="1.20.120.340">
    <property type="entry name" value="Flagellar protein FliS"/>
    <property type="match status" value="1"/>
</dbReference>
<proteinExistence type="inferred from homology"/>
<organism evidence="7 8">
    <name type="scientific">Candidatus Scalindua japonica</name>
    <dbReference type="NCBI Taxonomy" id="1284222"/>
    <lineage>
        <taxon>Bacteria</taxon>
        <taxon>Pseudomonadati</taxon>
        <taxon>Planctomycetota</taxon>
        <taxon>Candidatus Brocadiia</taxon>
        <taxon>Candidatus Brocadiales</taxon>
        <taxon>Candidatus Scalinduaceae</taxon>
        <taxon>Candidatus Scalindua</taxon>
    </lineage>
</organism>
<keyword evidence="7" id="KW-0966">Cell projection</keyword>
<comment type="similarity">
    <text evidence="2 6">Belongs to the FliS family.</text>
</comment>
<dbReference type="PANTHER" id="PTHR34773">
    <property type="entry name" value="FLAGELLAR SECRETION CHAPERONE FLIS"/>
    <property type="match status" value="1"/>
</dbReference>
<protein>
    <recommendedName>
        <fullName evidence="6">Flagellar secretion chaperone FliS</fullName>
    </recommendedName>
</protein>
<dbReference type="Pfam" id="PF02561">
    <property type="entry name" value="FliS"/>
    <property type="match status" value="1"/>
</dbReference>
<evidence type="ECO:0000256" key="1">
    <source>
        <dbReference type="ARBA" id="ARBA00004514"/>
    </source>
</evidence>
<name>A0A286TVV6_9BACT</name>
<evidence type="ECO:0000313" key="7">
    <source>
        <dbReference type="EMBL" id="GAX60022.1"/>
    </source>
</evidence>
<dbReference type="CDD" id="cd16098">
    <property type="entry name" value="FliS"/>
    <property type="match status" value="1"/>
</dbReference>
<dbReference type="InterPro" id="IPR003713">
    <property type="entry name" value="FliS"/>
</dbReference>
<dbReference type="EMBL" id="BAOS01000005">
    <property type="protein sequence ID" value="GAX60022.1"/>
    <property type="molecule type" value="Genomic_DNA"/>
</dbReference>
<dbReference type="PIRSF" id="PIRSF039090">
    <property type="entry name" value="Flis"/>
    <property type="match status" value="1"/>
</dbReference>
<keyword evidence="4 6" id="KW-1005">Bacterial flagellum biogenesis</keyword>
<reference evidence="8" key="1">
    <citation type="journal article" date="2017" name="Environ. Microbiol. Rep.">
        <title>Genetic Diversity of Marine Anaerobic Ammonium-Oxidizing Bacteria as Revealed by Genomic and Proteomic Analyses of 'Candidatus Scalindua japonica'.</title>
        <authorList>
            <person name="Oshiki M."/>
            <person name="Mizuto K."/>
            <person name="Kimura Z."/>
            <person name="Kindaichi T."/>
            <person name="Satoh H."/>
            <person name="Okabe S."/>
        </authorList>
    </citation>
    <scope>NUCLEOTIDE SEQUENCE [LARGE SCALE GENOMIC DNA]</scope>
    <source>
        <strain evidence="8">husup-a2</strain>
    </source>
</reference>
<dbReference type="GO" id="GO:0005829">
    <property type="term" value="C:cytosol"/>
    <property type="evidence" value="ECO:0007669"/>
    <property type="project" value="UniProtKB-SubCell"/>
</dbReference>
<sequence length="141" mass="15984">METAQNKSYRKLQVETASPIDLVIMLYDRAIVLFDKARKEILDKQYEAKGHTLNKATSIIFELLSTLDKEKGGEIATSLSGLYNFVLREITDANTNLNTKALDNAKKVMSELRESWNNIKDNKELDVNTREHFSSSIDISG</sequence>
<dbReference type="InterPro" id="IPR036584">
    <property type="entry name" value="FliS_sf"/>
</dbReference>
<dbReference type="RefSeq" id="WP_096893217.1">
    <property type="nucleotide sequence ID" value="NZ_BAOS01000005.1"/>
</dbReference>